<dbReference type="InterPro" id="IPR011701">
    <property type="entry name" value="MFS"/>
</dbReference>
<name>A0A5P2G5S0_9BACT</name>
<feature type="transmembrane region" description="Helical" evidence="4">
    <location>
        <begin position="12"/>
        <end position="31"/>
    </location>
</feature>
<reference evidence="6 7" key="1">
    <citation type="submission" date="2019-09" db="EMBL/GenBank/DDBJ databases">
        <title>Complete genome sequence of Arachidicoccus sp. B3-10 isolated from apple orchard soil.</title>
        <authorList>
            <person name="Kim H.S."/>
            <person name="Han K.-I."/>
            <person name="Suh M.K."/>
            <person name="Lee K.C."/>
            <person name="Eom M.K."/>
            <person name="Kim J.-S."/>
            <person name="Kang S.W."/>
            <person name="Sin Y."/>
            <person name="Lee J.-S."/>
        </authorList>
    </citation>
    <scope>NUCLEOTIDE SEQUENCE [LARGE SCALE GENOMIC DNA]</scope>
    <source>
        <strain evidence="6 7">B3-10</strain>
    </source>
</reference>
<feature type="transmembrane region" description="Helical" evidence="4">
    <location>
        <begin position="75"/>
        <end position="93"/>
    </location>
</feature>
<dbReference type="PANTHER" id="PTHR42910:SF1">
    <property type="entry name" value="MAJOR FACILITATOR SUPERFAMILY (MFS) PROFILE DOMAIN-CONTAINING PROTEIN"/>
    <property type="match status" value="1"/>
</dbReference>
<keyword evidence="7" id="KW-1185">Reference proteome</keyword>
<dbReference type="PROSITE" id="PS50850">
    <property type="entry name" value="MFS"/>
    <property type="match status" value="1"/>
</dbReference>
<dbReference type="SUPFAM" id="SSF103473">
    <property type="entry name" value="MFS general substrate transporter"/>
    <property type="match status" value="1"/>
</dbReference>
<dbReference type="InterPro" id="IPR036259">
    <property type="entry name" value="MFS_trans_sf"/>
</dbReference>
<feature type="transmembrane region" description="Helical" evidence="4">
    <location>
        <begin position="212"/>
        <end position="234"/>
    </location>
</feature>
<dbReference type="CDD" id="cd17324">
    <property type="entry name" value="MFS_NepI_like"/>
    <property type="match status" value="1"/>
</dbReference>
<accession>A0A5P2G5S0</accession>
<dbReference type="GO" id="GO:0022857">
    <property type="term" value="F:transmembrane transporter activity"/>
    <property type="evidence" value="ECO:0007669"/>
    <property type="project" value="InterPro"/>
</dbReference>
<dbReference type="Pfam" id="PF07690">
    <property type="entry name" value="MFS_1"/>
    <property type="match status" value="1"/>
</dbReference>
<feature type="transmembrane region" description="Helical" evidence="4">
    <location>
        <begin position="160"/>
        <end position="178"/>
    </location>
</feature>
<feature type="transmembrane region" description="Helical" evidence="4">
    <location>
        <begin position="299"/>
        <end position="323"/>
    </location>
</feature>
<organism evidence="6 7">
    <name type="scientific">Rhizosphaericola mali</name>
    <dbReference type="NCBI Taxonomy" id="2545455"/>
    <lineage>
        <taxon>Bacteria</taxon>
        <taxon>Pseudomonadati</taxon>
        <taxon>Bacteroidota</taxon>
        <taxon>Chitinophagia</taxon>
        <taxon>Chitinophagales</taxon>
        <taxon>Chitinophagaceae</taxon>
        <taxon>Rhizosphaericola</taxon>
    </lineage>
</organism>
<evidence type="ECO:0000256" key="3">
    <source>
        <dbReference type="ARBA" id="ARBA00023136"/>
    </source>
</evidence>
<dbReference type="Proteomes" id="UP000292424">
    <property type="component" value="Chromosome"/>
</dbReference>
<dbReference type="AlphaFoldDB" id="A0A5P2G5S0"/>
<evidence type="ECO:0000313" key="6">
    <source>
        <dbReference type="EMBL" id="QES89519.1"/>
    </source>
</evidence>
<keyword evidence="1 4" id="KW-0812">Transmembrane</keyword>
<feature type="transmembrane region" description="Helical" evidence="4">
    <location>
        <begin position="335"/>
        <end position="356"/>
    </location>
</feature>
<protein>
    <submittedName>
        <fullName evidence="6">MFS transporter</fullName>
    </submittedName>
</protein>
<dbReference type="PANTHER" id="PTHR42910">
    <property type="entry name" value="TRANSPORTER SCO4007-RELATED"/>
    <property type="match status" value="1"/>
</dbReference>
<dbReference type="OrthoDB" id="9815356at2"/>
<evidence type="ECO:0000259" key="5">
    <source>
        <dbReference type="PROSITE" id="PS50850"/>
    </source>
</evidence>
<sequence length="393" mass="42544">MEKELSKSQVYLMAVAAGVSVANIYYNQPILKDIANYYHIEEAAVGSISMLTQIGYGLGLFFLIPLGDKMNRKKLIIILFSLLILSLLGMVFAPSILTVQILSVLIGILSVTPQIMIPMAAQINHRTRGKTVGTILSGLLIGILAARVLSGWIAEISAWKTVYGISAILCLVMLLLLVKTLPNIPNSFEGNYFSLLGSALKQFTRFGHLREAALMGAALFGVFCSFWTTLTFHLSGDPFNYSSEKIGLFGIVAIVGAMMAPIVGTITDKGKTRMALIICAILCLISAVLIKFFPTSLLFFIIAIILMDIGVQGAQVANSARIYGLDKNAGSRINTIYMTSYFLGGALGTAAGLFCWKNGGWDMVTNQMILWSLIGLLVVILGGYFLKNKKKGV</sequence>
<evidence type="ECO:0000256" key="2">
    <source>
        <dbReference type="ARBA" id="ARBA00022989"/>
    </source>
</evidence>
<evidence type="ECO:0000256" key="4">
    <source>
        <dbReference type="SAM" id="Phobius"/>
    </source>
</evidence>
<dbReference type="RefSeq" id="WP_131330462.1">
    <property type="nucleotide sequence ID" value="NZ_CP044016.1"/>
</dbReference>
<dbReference type="InterPro" id="IPR020846">
    <property type="entry name" value="MFS_dom"/>
</dbReference>
<keyword evidence="3 4" id="KW-0472">Membrane</keyword>
<dbReference type="Gene3D" id="1.20.1250.20">
    <property type="entry name" value="MFS general substrate transporter like domains"/>
    <property type="match status" value="1"/>
</dbReference>
<feature type="transmembrane region" description="Helical" evidence="4">
    <location>
        <begin position="274"/>
        <end position="293"/>
    </location>
</feature>
<dbReference type="KEGG" id="arac:E0W69_012890"/>
<feature type="transmembrane region" description="Helical" evidence="4">
    <location>
        <begin position="368"/>
        <end position="386"/>
    </location>
</feature>
<feature type="transmembrane region" description="Helical" evidence="4">
    <location>
        <begin position="132"/>
        <end position="154"/>
    </location>
</feature>
<keyword evidence="2 4" id="KW-1133">Transmembrane helix</keyword>
<feature type="transmembrane region" description="Helical" evidence="4">
    <location>
        <begin position="43"/>
        <end position="63"/>
    </location>
</feature>
<gene>
    <name evidence="6" type="ORF">E0W69_012890</name>
</gene>
<dbReference type="EMBL" id="CP044016">
    <property type="protein sequence ID" value="QES89519.1"/>
    <property type="molecule type" value="Genomic_DNA"/>
</dbReference>
<feature type="domain" description="Major facilitator superfamily (MFS) profile" evidence="5">
    <location>
        <begin position="6"/>
        <end position="390"/>
    </location>
</feature>
<proteinExistence type="predicted"/>
<evidence type="ECO:0000256" key="1">
    <source>
        <dbReference type="ARBA" id="ARBA00022692"/>
    </source>
</evidence>
<evidence type="ECO:0000313" key="7">
    <source>
        <dbReference type="Proteomes" id="UP000292424"/>
    </source>
</evidence>
<feature type="transmembrane region" description="Helical" evidence="4">
    <location>
        <begin position="99"/>
        <end position="120"/>
    </location>
</feature>
<feature type="transmembrane region" description="Helical" evidence="4">
    <location>
        <begin position="246"/>
        <end position="267"/>
    </location>
</feature>